<dbReference type="PANTHER" id="PTHR43479">
    <property type="entry name" value="ACREF/ENVCD OPERON REPRESSOR-RELATED"/>
    <property type="match status" value="1"/>
</dbReference>
<comment type="caution">
    <text evidence="4">The sequence shown here is derived from an EMBL/GenBank/DDBJ whole genome shotgun (WGS) entry which is preliminary data.</text>
</comment>
<dbReference type="InterPro" id="IPR050624">
    <property type="entry name" value="HTH-type_Tx_Regulator"/>
</dbReference>
<evidence type="ECO:0000313" key="4">
    <source>
        <dbReference type="EMBL" id="MFB9324484.1"/>
    </source>
</evidence>
<gene>
    <name evidence="4" type="ORF">ACFFSY_00835</name>
</gene>
<proteinExistence type="predicted"/>
<name>A0ABV5KH42_9BACL</name>
<protein>
    <submittedName>
        <fullName evidence="4">TetR/AcrR family transcriptional regulator</fullName>
    </submittedName>
</protein>
<sequence>MKKQPEITEKTRQSFINVFCELYCQKPIEKITVQEISNKSGYNRSTFYQYFTDVYDLLSHVENEILDYIRGKLKHTEQGEIKPIELLLLFEEKGASLNALLGDYGNFRFIEKLKSEFFSEEQTYCFPQDHSVTPYLLEFHISTSVSLLRLWQQRQKDLPPDQLISLIEMLFTSGISSVKKNS</sequence>
<feature type="domain" description="HTH tetR-type" evidence="3">
    <location>
        <begin position="9"/>
        <end position="69"/>
    </location>
</feature>
<evidence type="ECO:0000256" key="2">
    <source>
        <dbReference type="PROSITE-ProRule" id="PRU00335"/>
    </source>
</evidence>
<keyword evidence="5" id="KW-1185">Reference proteome</keyword>
<keyword evidence="1 2" id="KW-0238">DNA-binding</keyword>
<evidence type="ECO:0000259" key="3">
    <source>
        <dbReference type="PROSITE" id="PS50977"/>
    </source>
</evidence>
<dbReference type="InterPro" id="IPR009057">
    <property type="entry name" value="Homeodomain-like_sf"/>
</dbReference>
<dbReference type="EMBL" id="JBHMDO010000003">
    <property type="protein sequence ID" value="MFB9324484.1"/>
    <property type="molecule type" value="Genomic_DNA"/>
</dbReference>
<dbReference type="RefSeq" id="WP_377488478.1">
    <property type="nucleotide sequence ID" value="NZ_JBHMDO010000003.1"/>
</dbReference>
<reference evidence="4 5" key="1">
    <citation type="submission" date="2024-09" db="EMBL/GenBank/DDBJ databases">
        <authorList>
            <person name="Sun Q."/>
            <person name="Mori K."/>
        </authorList>
    </citation>
    <scope>NUCLEOTIDE SEQUENCE [LARGE SCALE GENOMIC DNA]</scope>
    <source>
        <strain evidence="4 5">TISTR 2452</strain>
    </source>
</reference>
<dbReference type="InterPro" id="IPR001647">
    <property type="entry name" value="HTH_TetR"/>
</dbReference>
<dbReference type="PANTHER" id="PTHR43479:SF11">
    <property type="entry name" value="ACREF_ENVCD OPERON REPRESSOR-RELATED"/>
    <property type="match status" value="1"/>
</dbReference>
<dbReference type="PROSITE" id="PS50977">
    <property type="entry name" value="HTH_TETR_2"/>
    <property type="match status" value="1"/>
</dbReference>
<organism evidence="4 5">
    <name type="scientific">Paenibacillus aurantiacus</name>
    <dbReference type="NCBI Taxonomy" id="1936118"/>
    <lineage>
        <taxon>Bacteria</taxon>
        <taxon>Bacillati</taxon>
        <taxon>Bacillota</taxon>
        <taxon>Bacilli</taxon>
        <taxon>Bacillales</taxon>
        <taxon>Paenibacillaceae</taxon>
        <taxon>Paenibacillus</taxon>
    </lineage>
</organism>
<dbReference type="Gene3D" id="1.10.357.10">
    <property type="entry name" value="Tetracycline Repressor, domain 2"/>
    <property type="match status" value="1"/>
</dbReference>
<evidence type="ECO:0000313" key="5">
    <source>
        <dbReference type="Proteomes" id="UP001589747"/>
    </source>
</evidence>
<accession>A0ABV5KH42</accession>
<evidence type="ECO:0000256" key="1">
    <source>
        <dbReference type="ARBA" id="ARBA00023125"/>
    </source>
</evidence>
<dbReference type="SUPFAM" id="SSF46689">
    <property type="entry name" value="Homeodomain-like"/>
    <property type="match status" value="1"/>
</dbReference>
<dbReference type="Proteomes" id="UP001589747">
    <property type="component" value="Unassembled WGS sequence"/>
</dbReference>
<feature type="DNA-binding region" description="H-T-H motif" evidence="2">
    <location>
        <begin position="32"/>
        <end position="51"/>
    </location>
</feature>